<proteinExistence type="predicted"/>
<comment type="caution">
    <text evidence="1">The sequence shown here is derived from an EMBL/GenBank/DDBJ whole genome shotgun (WGS) entry which is preliminary data.</text>
</comment>
<dbReference type="EMBL" id="VSRR010006921">
    <property type="protein sequence ID" value="MPC45846.1"/>
    <property type="molecule type" value="Genomic_DNA"/>
</dbReference>
<dbReference type="Proteomes" id="UP000324222">
    <property type="component" value="Unassembled WGS sequence"/>
</dbReference>
<keyword evidence="2" id="KW-1185">Reference proteome</keyword>
<dbReference type="AlphaFoldDB" id="A0A5B7FK36"/>
<evidence type="ECO:0000313" key="2">
    <source>
        <dbReference type="Proteomes" id="UP000324222"/>
    </source>
</evidence>
<accession>A0A5B7FK36</accession>
<protein>
    <submittedName>
        <fullName evidence="1">Uncharacterized protein</fullName>
    </submittedName>
</protein>
<organism evidence="1 2">
    <name type="scientific">Portunus trituberculatus</name>
    <name type="common">Swimming crab</name>
    <name type="synonym">Neptunus trituberculatus</name>
    <dbReference type="NCBI Taxonomy" id="210409"/>
    <lineage>
        <taxon>Eukaryota</taxon>
        <taxon>Metazoa</taxon>
        <taxon>Ecdysozoa</taxon>
        <taxon>Arthropoda</taxon>
        <taxon>Crustacea</taxon>
        <taxon>Multicrustacea</taxon>
        <taxon>Malacostraca</taxon>
        <taxon>Eumalacostraca</taxon>
        <taxon>Eucarida</taxon>
        <taxon>Decapoda</taxon>
        <taxon>Pleocyemata</taxon>
        <taxon>Brachyura</taxon>
        <taxon>Eubrachyura</taxon>
        <taxon>Portunoidea</taxon>
        <taxon>Portunidae</taxon>
        <taxon>Portuninae</taxon>
        <taxon>Portunus</taxon>
    </lineage>
</organism>
<name>A0A5B7FK36_PORTR</name>
<sequence length="88" mass="9256">MKTICTPPLPYSSHVAYQACLTSFGDGDVIVLAGGTEKCCCVEASVMERIPTVCLCLTLTNVIGALFSAESPAQDKTGIIAAIHQDKH</sequence>
<evidence type="ECO:0000313" key="1">
    <source>
        <dbReference type="EMBL" id="MPC45846.1"/>
    </source>
</evidence>
<reference evidence="1 2" key="1">
    <citation type="submission" date="2019-05" db="EMBL/GenBank/DDBJ databases">
        <title>Another draft genome of Portunus trituberculatus and its Hox gene families provides insights of decapod evolution.</title>
        <authorList>
            <person name="Jeong J.-H."/>
            <person name="Song I."/>
            <person name="Kim S."/>
            <person name="Choi T."/>
            <person name="Kim D."/>
            <person name="Ryu S."/>
            <person name="Kim W."/>
        </authorList>
    </citation>
    <scope>NUCLEOTIDE SEQUENCE [LARGE SCALE GENOMIC DNA]</scope>
    <source>
        <tissue evidence="1">Muscle</tissue>
    </source>
</reference>
<gene>
    <name evidence="1" type="ORF">E2C01_039552</name>
</gene>